<protein>
    <submittedName>
        <fullName evidence="10">Emp24p/erv25p- protein</fullName>
    </submittedName>
</protein>
<proteinExistence type="inferred from homology"/>
<feature type="signal peptide" evidence="8">
    <location>
        <begin position="1"/>
        <end position="24"/>
    </location>
</feature>
<dbReference type="PROSITE" id="PS50866">
    <property type="entry name" value="GOLD"/>
    <property type="match status" value="1"/>
</dbReference>
<evidence type="ECO:0000256" key="1">
    <source>
        <dbReference type="ARBA" id="ARBA00004479"/>
    </source>
</evidence>
<dbReference type="AlphaFoldDB" id="A0A9P5VKY0"/>
<comment type="subcellular location">
    <subcellularLocation>
        <location evidence="1 7">Membrane</location>
        <topology evidence="1 7">Single-pass type I membrane protein</topology>
    </subcellularLocation>
</comment>
<keyword evidence="5" id="KW-1133">Transmembrane helix</keyword>
<dbReference type="PANTHER" id="PTHR22811">
    <property type="entry name" value="TRANSMEMBRANE EMP24 DOMAIN-CONTAINING PROTEIN"/>
    <property type="match status" value="1"/>
</dbReference>
<evidence type="ECO:0000313" key="10">
    <source>
        <dbReference type="EMBL" id="KAF9330436.1"/>
    </source>
</evidence>
<evidence type="ECO:0000256" key="8">
    <source>
        <dbReference type="SAM" id="SignalP"/>
    </source>
</evidence>
<evidence type="ECO:0000256" key="2">
    <source>
        <dbReference type="ARBA" id="ARBA00007104"/>
    </source>
</evidence>
<comment type="similarity">
    <text evidence="2 7">Belongs to the EMP24/GP25L family.</text>
</comment>
<evidence type="ECO:0000256" key="3">
    <source>
        <dbReference type="ARBA" id="ARBA00022692"/>
    </source>
</evidence>
<evidence type="ECO:0000256" key="6">
    <source>
        <dbReference type="ARBA" id="ARBA00023136"/>
    </source>
</evidence>
<keyword evidence="3 7" id="KW-0812">Transmembrane</keyword>
<dbReference type="EMBL" id="JAAAUY010000397">
    <property type="protein sequence ID" value="KAF9330436.1"/>
    <property type="molecule type" value="Genomic_DNA"/>
</dbReference>
<evidence type="ECO:0000256" key="7">
    <source>
        <dbReference type="RuleBase" id="RU003827"/>
    </source>
</evidence>
<evidence type="ECO:0000259" key="9">
    <source>
        <dbReference type="PROSITE" id="PS50866"/>
    </source>
</evidence>
<comment type="caution">
    <text evidence="10">The sequence shown here is derived from an EMBL/GenBank/DDBJ whole genome shotgun (WGS) entry which is preliminary data.</text>
</comment>
<dbReference type="InterPro" id="IPR009038">
    <property type="entry name" value="GOLD_dom"/>
</dbReference>
<accession>A0A9P5VKY0</accession>
<keyword evidence="6" id="KW-0472">Membrane</keyword>
<evidence type="ECO:0000313" key="11">
    <source>
        <dbReference type="Proteomes" id="UP000696485"/>
    </source>
</evidence>
<keyword evidence="4 8" id="KW-0732">Signal</keyword>
<keyword evidence="11" id="KW-1185">Reference proteome</keyword>
<reference evidence="10" key="1">
    <citation type="journal article" date="2020" name="Fungal Divers.">
        <title>Resolving the Mortierellaceae phylogeny through synthesis of multi-gene phylogenetics and phylogenomics.</title>
        <authorList>
            <person name="Vandepol N."/>
            <person name="Liber J."/>
            <person name="Desiro A."/>
            <person name="Na H."/>
            <person name="Kennedy M."/>
            <person name="Barry K."/>
            <person name="Grigoriev I.V."/>
            <person name="Miller A.N."/>
            <person name="O'Donnell K."/>
            <person name="Stajich J.E."/>
            <person name="Bonito G."/>
        </authorList>
    </citation>
    <scope>NUCLEOTIDE SEQUENCE</scope>
    <source>
        <strain evidence="10">NVP1</strain>
    </source>
</reference>
<dbReference type="Pfam" id="PF01105">
    <property type="entry name" value="EMP24_GP25L"/>
    <property type="match status" value="1"/>
</dbReference>
<sequence length="219" mass="25185">MPVNKTRWAIALLVLLSVLPSVFGLYFYLEGSEQKCFLEELPKETLVTGDYTAEEWNEEHKRFIVNKDVMLEVIVELMPSGERVYSHKLAASGRFQFTSADAGQHAICLFTSTSGWFSSTKLKMTLDMQIRDMLDEAPELPEGSLGEMAKRVRDLNQKVGEIRREQWYLREHETDFRDKSEATNSHAVTWTIVQLVVLGLTCTAQLRSLRKFFETKKLV</sequence>
<feature type="domain" description="GOLD" evidence="9">
    <location>
        <begin position="34"/>
        <end position="130"/>
    </location>
</feature>
<dbReference type="SMART" id="SM01190">
    <property type="entry name" value="EMP24_GP25L"/>
    <property type="match status" value="1"/>
</dbReference>
<dbReference type="Proteomes" id="UP000696485">
    <property type="component" value="Unassembled WGS sequence"/>
</dbReference>
<evidence type="ECO:0000256" key="5">
    <source>
        <dbReference type="ARBA" id="ARBA00022989"/>
    </source>
</evidence>
<name>A0A9P5VKY0_9FUNG</name>
<dbReference type="GO" id="GO:0016020">
    <property type="term" value="C:membrane"/>
    <property type="evidence" value="ECO:0007669"/>
    <property type="project" value="UniProtKB-SubCell"/>
</dbReference>
<feature type="chain" id="PRO_5040242488" evidence="8">
    <location>
        <begin position="25"/>
        <end position="219"/>
    </location>
</feature>
<evidence type="ECO:0000256" key="4">
    <source>
        <dbReference type="ARBA" id="ARBA00022729"/>
    </source>
</evidence>
<gene>
    <name evidence="10" type="primary">ERP1_2</name>
    <name evidence="10" type="ORF">BG006_006587</name>
</gene>
<organism evidence="10 11">
    <name type="scientific">Podila minutissima</name>
    <dbReference type="NCBI Taxonomy" id="64525"/>
    <lineage>
        <taxon>Eukaryota</taxon>
        <taxon>Fungi</taxon>
        <taxon>Fungi incertae sedis</taxon>
        <taxon>Mucoromycota</taxon>
        <taxon>Mortierellomycotina</taxon>
        <taxon>Mortierellomycetes</taxon>
        <taxon>Mortierellales</taxon>
        <taxon>Mortierellaceae</taxon>
        <taxon>Podila</taxon>
    </lineage>
</organism>
<dbReference type="InterPro" id="IPR015720">
    <property type="entry name" value="Emp24-like"/>
</dbReference>